<evidence type="ECO:0000256" key="7">
    <source>
        <dbReference type="ARBA" id="ARBA00023186"/>
    </source>
</evidence>
<protein>
    <submittedName>
        <fullName evidence="10">ABC transporter substrate-binding protein</fullName>
    </submittedName>
</protein>
<dbReference type="InterPro" id="IPR028082">
    <property type="entry name" value="Peripla_BP_I"/>
</dbReference>
<evidence type="ECO:0000313" key="11">
    <source>
        <dbReference type="Proteomes" id="UP000317982"/>
    </source>
</evidence>
<dbReference type="GO" id="GO:0140662">
    <property type="term" value="F:ATP-dependent protein folding chaperone"/>
    <property type="evidence" value="ECO:0007669"/>
    <property type="project" value="InterPro"/>
</dbReference>
<dbReference type="Pfam" id="PF00012">
    <property type="entry name" value="HSP70"/>
    <property type="match status" value="1"/>
</dbReference>
<dbReference type="Pfam" id="PF13458">
    <property type="entry name" value="Peripla_BP_6"/>
    <property type="match status" value="1"/>
</dbReference>
<dbReference type="PROSITE" id="PS00329">
    <property type="entry name" value="HSP70_2"/>
    <property type="match status" value="1"/>
</dbReference>
<dbReference type="SUPFAM" id="SSF53822">
    <property type="entry name" value="Periplasmic binding protein-like I"/>
    <property type="match status" value="1"/>
</dbReference>
<evidence type="ECO:0000313" key="10">
    <source>
        <dbReference type="EMBL" id="TQS42655.1"/>
    </source>
</evidence>
<dbReference type="EMBL" id="VIRS01000017">
    <property type="protein sequence ID" value="TQS42655.1"/>
    <property type="molecule type" value="Genomic_DNA"/>
</dbReference>
<dbReference type="OrthoDB" id="9772589at2"/>
<feature type="compositionally biased region" description="Basic and acidic residues" evidence="8">
    <location>
        <begin position="55"/>
        <end position="74"/>
    </location>
</feature>
<feature type="region of interest" description="Disordered" evidence="8">
    <location>
        <begin position="429"/>
        <end position="454"/>
    </location>
</feature>
<dbReference type="SUPFAM" id="SSF53067">
    <property type="entry name" value="Actin-like ATPase domain"/>
    <property type="match status" value="2"/>
</dbReference>
<dbReference type="PROSITE" id="PS01036">
    <property type="entry name" value="HSP70_3"/>
    <property type="match status" value="1"/>
</dbReference>
<dbReference type="Gene3D" id="3.40.50.2300">
    <property type="match status" value="2"/>
</dbReference>
<keyword evidence="3" id="KW-0732">Signal</keyword>
<keyword evidence="7" id="KW-0143">Chaperone</keyword>
<evidence type="ECO:0000256" key="5">
    <source>
        <dbReference type="ARBA" id="ARBA00022840"/>
    </source>
</evidence>
<comment type="similarity">
    <text evidence="2">Belongs to the leucine-binding protein family.</text>
</comment>
<proteinExistence type="inferred from homology"/>
<dbReference type="PANTHER" id="PTHR47151:SF2">
    <property type="entry name" value="AMINO ACID BINDING PROTEIN"/>
    <property type="match status" value="1"/>
</dbReference>
<keyword evidence="4" id="KW-0547">Nucleotide-binding</keyword>
<comment type="caution">
    <text evidence="10">The sequence shown here is derived from an EMBL/GenBank/DDBJ whole genome shotgun (WGS) entry which is preliminary data.</text>
</comment>
<sequence length="800" mass="82715">MTGAPSLGIDFGTSNTVAVLRRGDGPPETLLFDGSPLLVSAVFADPSGQLLTGRDAAHAARSRPDRFEPNPKRRIDDGTVLLGDAELPVTQLIAAVLARVLAEATRVAGRPPATVTLTHPVSWASRRLGVLTRAAGMAGIAEPRLMPEPVAAAYSFLALPEVGVEPGQSVVVYDLGGGTFDATVVRRTADGFEPTATEGISDLGGLDIDAAVFGYLGAALGPRGAEHWHRLEWPQDAADRRAARLLWDDVRTAKEVLSRASSATVHVPLLNDDLPLGREQLERLARPLLDRTVTTTRNALREAGVPPGEVAGLFLVGGSSRIPLVSTLLFQRLGVAPTVVENPELVVATGTLAAPPPASAPPSAAPAPPGSPDPTPPDDPPPPTPTAPPPPAGAERTPGRAARWQPWQIAAAFVAVLAVIVAVVVGRTLLNGTGNPDDQGSDAAGNGRKEPVATNPVCGRRLAWEGPLTGPSGAFGLNSYRGATLAVTEYNRRHPACTVTLKKADTQGDAPTANNLAAGLVADSAIVGVVGPALSTETQATGGVLNSAGLPFITPTAPSPGLAQNGWRAFHRLVGDDDATALAAASYFDKVLDIKRVFVVNDGSDYGSQQARAVAAALGEDGTAGIKTITPGTTDYTDLAQRIISSGAAAIFFGGYYDDAGRLRKGLSQAQIGAPLVTGDGAKDTEFLKYAGPYAEGTVTLCACAPPERVDPAFGTAFRAEFGAAPGPYAAEAYDAANVFLAAIGNGNGSRPEVMDFVDDYDEDGLTGSLGFDDDGNAKNPTVWAYRFTTTSIIPDRAIK</sequence>
<dbReference type="CDD" id="cd06342">
    <property type="entry name" value="PBP1_ABC_LIVBP-like"/>
    <property type="match status" value="1"/>
</dbReference>
<dbReference type="Gene3D" id="3.30.420.40">
    <property type="match status" value="2"/>
</dbReference>
<dbReference type="InterPro" id="IPR028081">
    <property type="entry name" value="Leu-bd"/>
</dbReference>
<dbReference type="Proteomes" id="UP000317982">
    <property type="component" value="Unassembled WGS sequence"/>
</dbReference>
<evidence type="ECO:0000256" key="3">
    <source>
        <dbReference type="ARBA" id="ARBA00022729"/>
    </source>
</evidence>
<dbReference type="Gene3D" id="3.90.640.10">
    <property type="entry name" value="Actin, Chain A, domain 4"/>
    <property type="match status" value="1"/>
</dbReference>
<keyword evidence="6" id="KW-0346">Stress response</keyword>
<feature type="domain" description="Leucine-binding protein" evidence="9">
    <location>
        <begin position="464"/>
        <end position="788"/>
    </location>
</feature>
<dbReference type="PANTHER" id="PTHR47151">
    <property type="entry name" value="LEU/ILE/VAL-BINDING ABC TRANSPORTER SUBUNIT"/>
    <property type="match status" value="1"/>
</dbReference>
<dbReference type="RefSeq" id="WP_142706963.1">
    <property type="nucleotide sequence ID" value="NZ_VIRS01000017.1"/>
</dbReference>
<dbReference type="AlphaFoldDB" id="A0A545APJ2"/>
<gene>
    <name evidence="10" type="ORF">FL583_23485</name>
</gene>
<dbReference type="InParanoid" id="A0A545APJ2"/>
<keyword evidence="11" id="KW-1185">Reference proteome</keyword>
<evidence type="ECO:0000256" key="6">
    <source>
        <dbReference type="ARBA" id="ARBA00023016"/>
    </source>
</evidence>
<feature type="region of interest" description="Disordered" evidence="8">
    <location>
        <begin position="54"/>
        <end position="74"/>
    </location>
</feature>
<organism evidence="10 11">
    <name type="scientific">Cryptosporangium phraense</name>
    <dbReference type="NCBI Taxonomy" id="2593070"/>
    <lineage>
        <taxon>Bacteria</taxon>
        <taxon>Bacillati</taxon>
        <taxon>Actinomycetota</taxon>
        <taxon>Actinomycetes</taxon>
        <taxon>Cryptosporangiales</taxon>
        <taxon>Cryptosporangiaceae</taxon>
        <taxon>Cryptosporangium</taxon>
    </lineage>
</organism>
<feature type="compositionally biased region" description="Pro residues" evidence="8">
    <location>
        <begin position="354"/>
        <end position="392"/>
    </location>
</feature>
<feature type="region of interest" description="Disordered" evidence="8">
    <location>
        <begin position="353"/>
        <end position="401"/>
    </location>
</feature>
<dbReference type="InterPro" id="IPR018181">
    <property type="entry name" value="Heat_shock_70_CS"/>
</dbReference>
<evidence type="ECO:0000256" key="4">
    <source>
        <dbReference type="ARBA" id="ARBA00022741"/>
    </source>
</evidence>
<dbReference type="PRINTS" id="PR00301">
    <property type="entry name" value="HEATSHOCK70"/>
</dbReference>
<reference evidence="10 11" key="1">
    <citation type="submission" date="2019-07" db="EMBL/GenBank/DDBJ databases">
        <title>Cryptosporangium phraense sp. nov., isolated from plant litter.</title>
        <authorList>
            <person name="Suriyachadkun C."/>
        </authorList>
    </citation>
    <scope>NUCLEOTIDE SEQUENCE [LARGE SCALE GENOMIC DNA]</scope>
    <source>
        <strain evidence="10 11">A-T 5661</strain>
    </source>
</reference>
<dbReference type="InterPro" id="IPR043129">
    <property type="entry name" value="ATPase_NBD"/>
</dbReference>
<accession>A0A545APJ2</accession>
<name>A0A545APJ2_9ACTN</name>
<evidence type="ECO:0000256" key="8">
    <source>
        <dbReference type="SAM" id="MobiDB-lite"/>
    </source>
</evidence>
<evidence type="ECO:0000256" key="1">
    <source>
        <dbReference type="ARBA" id="ARBA00007381"/>
    </source>
</evidence>
<dbReference type="InterPro" id="IPR013126">
    <property type="entry name" value="Hsp_70_fam"/>
</dbReference>
<comment type="similarity">
    <text evidence="1">Belongs to the heat shock protein 70 family.</text>
</comment>
<evidence type="ECO:0000256" key="2">
    <source>
        <dbReference type="ARBA" id="ARBA00010062"/>
    </source>
</evidence>
<dbReference type="GO" id="GO:0005524">
    <property type="term" value="F:ATP binding"/>
    <property type="evidence" value="ECO:0007669"/>
    <property type="project" value="UniProtKB-KW"/>
</dbReference>
<evidence type="ECO:0000259" key="9">
    <source>
        <dbReference type="Pfam" id="PF13458"/>
    </source>
</evidence>
<keyword evidence="5" id="KW-0067">ATP-binding</keyword>